<organism evidence="2 3">
    <name type="scientific">Carya illinoinensis</name>
    <name type="common">Pecan</name>
    <dbReference type="NCBI Taxonomy" id="32201"/>
    <lineage>
        <taxon>Eukaryota</taxon>
        <taxon>Viridiplantae</taxon>
        <taxon>Streptophyta</taxon>
        <taxon>Embryophyta</taxon>
        <taxon>Tracheophyta</taxon>
        <taxon>Spermatophyta</taxon>
        <taxon>Magnoliopsida</taxon>
        <taxon>eudicotyledons</taxon>
        <taxon>Gunneridae</taxon>
        <taxon>Pentapetalae</taxon>
        <taxon>rosids</taxon>
        <taxon>fabids</taxon>
        <taxon>Fagales</taxon>
        <taxon>Juglandaceae</taxon>
        <taxon>Carya</taxon>
    </lineage>
</organism>
<proteinExistence type="predicted"/>
<evidence type="ECO:0000256" key="1">
    <source>
        <dbReference type="SAM" id="SignalP"/>
    </source>
</evidence>
<keyword evidence="3" id="KW-1185">Reference proteome</keyword>
<keyword evidence="1" id="KW-0732">Signal</keyword>
<dbReference type="Proteomes" id="UP000811609">
    <property type="component" value="Chromosome 1"/>
</dbReference>
<dbReference type="AlphaFoldDB" id="A0A8T1RMP3"/>
<accession>A0A8T1RMP3</accession>
<protein>
    <submittedName>
        <fullName evidence="2">Uncharacterized protein</fullName>
    </submittedName>
</protein>
<comment type="caution">
    <text evidence="2">The sequence shown here is derived from an EMBL/GenBank/DDBJ whole genome shotgun (WGS) entry which is preliminary data.</text>
</comment>
<dbReference type="EMBL" id="CM031809">
    <property type="protein sequence ID" value="KAG6667131.1"/>
    <property type="molecule type" value="Genomic_DNA"/>
</dbReference>
<feature type="signal peptide" evidence="1">
    <location>
        <begin position="1"/>
        <end position="24"/>
    </location>
</feature>
<evidence type="ECO:0000313" key="3">
    <source>
        <dbReference type="Proteomes" id="UP000811609"/>
    </source>
</evidence>
<feature type="chain" id="PRO_5035809393" evidence="1">
    <location>
        <begin position="25"/>
        <end position="75"/>
    </location>
</feature>
<gene>
    <name evidence="2" type="ORF">CIPAW_01G080000</name>
</gene>
<evidence type="ECO:0000313" key="2">
    <source>
        <dbReference type="EMBL" id="KAG6667131.1"/>
    </source>
</evidence>
<sequence>MLSGSRTLCLIPFSLLSLINLNHQLGIEFWSCFSVVGPGFIPPNFTLPWSYAKALFMGYMRRYGIGLLVINTKGK</sequence>
<name>A0A8T1RMP3_CARIL</name>
<reference evidence="2" key="1">
    <citation type="submission" date="2020-12" db="EMBL/GenBank/DDBJ databases">
        <title>WGS assembly of Carya illinoinensis cv. Pawnee.</title>
        <authorList>
            <person name="Platts A."/>
            <person name="Shu S."/>
            <person name="Wright S."/>
            <person name="Barry K."/>
            <person name="Edger P."/>
            <person name="Pires J.C."/>
            <person name="Schmutz J."/>
        </authorList>
    </citation>
    <scope>NUCLEOTIDE SEQUENCE</scope>
    <source>
        <tissue evidence="2">Leaf</tissue>
    </source>
</reference>